<protein>
    <recommendedName>
        <fullName evidence="7">Alcohol dehydrogenase class-III</fullName>
    </recommendedName>
    <alternativeName>
        <fullName evidence="6">Glutathione-dependent formaldehyde dehydrogenase</fullName>
    </alternativeName>
</protein>
<gene>
    <name evidence="8" type="ORF">A2U01_0016350</name>
</gene>
<evidence type="ECO:0000256" key="4">
    <source>
        <dbReference type="ARBA" id="ARBA00022723"/>
    </source>
</evidence>
<evidence type="ECO:0000256" key="1">
    <source>
        <dbReference type="ARBA" id="ARBA00004496"/>
    </source>
</evidence>
<keyword evidence="4" id="KW-0479">Metal-binding</keyword>
<evidence type="ECO:0000256" key="2">
    <source>
        <dbReference type="ARBA" id="ARBA00011738"/>
    </source>
</evidence>
<comment type="caution">
    <text evidence="8">The sequence shown here is derived from an EMBL/GenBank/DDBJ whole genome shotgun (WGS) entry which is preliminary data.</text>
</comment>
<dbReference type="SUPFAM" id="SSF51735">
    <property type="entry name" value="NAD(P)-binding Rossmann-fold domains"/>
    <property type="match status" value="1"/>
</dbReference>
<evidence type="ECO:0000256" key="5">
    <source>
        <dbReference type="ARBA" id="ARBA00022833"/>
    </source>
</evidence>
<evidence type="ECO:0000313" key="9">
    <source>
        <dbReference type="Proteomes" id="UP000265520"/>
    </source>
</evidence>
<dbReference type="PANTHER" id="PTHR43880:SF58">
    <property type="entry name" value="ALCOHOL DEHYDROGENASE CLASS-3"/>
    <property type="match status" value="1"/>
</dbReference>
<dbReference type="EMBL" id="LXQA010029674">
    <property type="protein sequence ID" value="MCH95375.1"/>
    <property type="molecule type" value="Genomic_DNA"/>
</dbReference>
<evidence type="ECO:0000256" key="3">
    <source>
        <dbReference type="ARBA" id="ARBA00022490"/>
    </source>
</evidence>
<dbReference type="PANTHER" id="PTHR43880">
    <property type="entry name" value="ALCOHOL DEHYDROGENASE"/>
    <property type="match status" value="1"/>
</dbReference>
<evidence type="ECO:0000256" key="6">
    <source>
        <dbReference type="ARBA" id="ARBA00031007"/>
    </source>
</evidence>
<dbReference type="GO" id="GO:0051903">
    <property type="term" value="F:S-(hydroxymethyl)glutathione dehydrogenase [NAD(P)+] activity"/>
    <property type="evidence" value="ECO:0007669"/>
    <property type="project" value="TreeGrafter"/>
</dbReference>
<proteinExistence type="predicted"/>
<dbReference type="Gene3D" id="3.40.50.720">
    <property type="entry name" value="NAD(P)-binding Rossmann-like Domain"/>
    <property type="match status" value="1"/>
</dbReference>
<comment type="subunit">
    <text evidence="2">Homodimer.</text>
</comment>
<evidence type="ECO:0000313" key="8">
    <source>
        <dbReference type="EMBL" id="MCH95375.1"/>
    </source>
</evidence>
<evidence type="ECO:0000256" key="7">
    <source>
        <dbReference type="ARBA" id="ARBA00033399"/>
    </source>
</evidence>
<reference evidence="8 9" key="1">
    <citation type="journal article" date="2018" name="Front. Plant Sci.">
        <title>Red Clover (Trifolium pratense) and Zigzag Clover (T. medium) - A Picture of Genomic Similarities and Differences.</title>
        <authorList>
            <person name="Dluhosova J."/>
            <person name="Istvanek J."/>
            <person name="Nedelnik J."/>
            <person name="Repkova J."/>
        </authorList>
    </citation>
    <scope>NUCLEOTIDE SEQUENCE [LARGE SCALE GENOMIC DNA]</scope>
    <source>
        <strain evidence="9">cv. 10/8</strain>
        <tissue evidence="8">Leaf</tissue>
    </source>
</reference>
<dbReference type="GO" id="GO:0008270">
    <property type="term" value="F:zinc ion binding"/>
    <property type="evidence" value="ECO:0007669"/>
    <property type="project" value="TreeGrafter"/>
</dbReference>
<keyword evidence="5" id="KW-0862">Zinc</keyword>
<keyword evidence="9" id="KW-1185">Reference proteome</keyword>
<comment type="subcellular location">
    <subcellularLocation>
        <location evidence="1">Cytoplasm</location>
    </subcellularLocation>
</comment>
<keyword evidence="3" id="KW-0963">Cytoplasm</keyword>
<dbReference type="InterPro" id="IPR036291">
    <property type="entry name" value="NAD(P)-bd_dom_sf"/>
</dbReference>
<organism evidence="8 9">
    <name type="scientific">Trifolium medium</name>
    <dbReference type="NCBI Taxonomy" id="97028"/>
    <lineage>
        <taxon>Eukaryota</taxon>
        <taxon>Viridiplantae</taxon>
        <taxon>Streptophyta</taxon>
        <taxon>Embryophyta</taxon>
        <taxon>Tracheophyta</taxon>
        <taxon>Spermatophyta</taxon>
        <taxon>Magnoliopsida</taxon>
        <taxon>eudicotyledons</taxon>
        <taxon>Gunneridae</taxon>
        <taxon>Pentapetalae</taxon>
        <taxon>rosids</taxon>
        <taxon>fabids</taxon>
        <taxon>Fabales</taxon>
        <taxon>Fabaceae</taxon>
        <taxon>Papilionoideae</taxon>
        <taxon>50 kb inversion clade</taxon>
        <taxon>NPAAA clade</taxon>
        <taxon>Hologalegina</taxon>
        <taxon>IRL clade</taxon>
        <taxon>Trifolieae</taxon>
        <taxon>Trifolium</taxon>
    </lineage>
</organism>
<dbReference type="GO" id="GO:0005829">
    <property type="term" value="C:cytosol"/>
    <property type="evidence" value="ECO:0007669"/>
    <property type="project" value="TreeGrafter"/>
</dbReference>
<name>A0A392N8B7_9FABA</name>
<dbReference type="Proteomes" id="UP000265520">
    <property type="component" value="Unassembled WGS sequence"/>
</dbReference>
<dbReference type="AlphaFoldDB" id="A0A392N8B7"/>
<dbReference type="GO" id="GO:0046294">
    <property type="term" value="P:formaldehyde catabolic process"/>
    <property type="evidence" value="ECO:0007669"/>
    <property type="project" value="TreeGrafter"/>
</dbReference>
<accession>A0A392N8B7</accession>
<sequence length="72" mass="7555">MYQLNLFEILQQCLGAVWNTAKVEAGSIVAVFGLGTVGLAVAEGAKAAGASRIIGIDIDSNKFERGTYHELG</sequence>